<dbReference type="Gene3D" id="3.40.50.300">
    <property type="entry name" value="P-loop containing nucleotide triphosphate hydrolases"/>
    <property type="match status" value="2"/>
</dbReference>
<protein>
    <recommendedName>
        <fullName evidence="3">Nuclease SbcCD subunit C</fullName>
    </recommendedName>
</protein>
<comment type="similarity">
    <text evidence="1">Belongs to the SMC family. SbcC subfamily.</text>
</comment>
<dbReference type="FunCoup" id="A0A402D149">
    <property type="interactions" value="55"/>
</dbReference>
<dbReference type="EMBL" id="AP025739">
    <property type="protein sequence ID" value="BDI31733.1"/>
    <property type="molecule type" value="Genomic_DNA"/>
</dbReference>
<evidence type="ECO:0000256" key="2">
    <source>
        <dbReference type="ARBA" id="ARBA00011322"/>
    </source>
</evidence>
<keyword evidence="6" id="KW-1185">Reference proteome</keyword>
<dbReference type="GO" id="GO:0016887">
    <property type="term" value="F:ATP hydrolysis activity"/>
    <property type="evidence" value="ECO:0007669"/>
    <property type="project" value="InterPro"/>
</dbReference>
<dbReference type="OrthoDB" id="9795626at2"/>
<dbReference type="Pfam" id="PF13558">
    <property type="entry name" value="SbcC_Walker_B"/>
    <property type="match status" value="1"/>
</dbReference>
<dbReference type="SUPFAM" id="SSF75712">
    <property type="entry name" value="Rad50 coiled-coil Zn hook"/>
    <property type="match status" value="1"/>
</dbReference>
<evidence type="ECO:0000259" key="4">
    <source>
        <dbReference type="Pfam" id="PF13476"/>
    </source>
</evidence>
<evidence type="ECO:0000313" key="5">
    <source>
        <dbReference type="EMBL" id="BDI31733.1"/>
    </source>
</evidence>
<proteinExistence type="inferred from homology"/>
<dbReference type="Proteomes" id="UP000287394">
    <property type="component" value="Chromosome"/>
</dbReference>
<dbReference type="InterPro" id="IPR027417">
    <property type="entry name" value="P-loop_NTPase"/>
</dbReference>
<accession>A0A402D149</accession>
<dbReference type="KEGG" id="ccot:CCAX7_37840"/>
<dbReference type="SUPFAM" id="SSF52540">
    <property type="entry name" value="P-loop containing nucleoside triphosphate hydrolases"/>
    <property type="match status" value="2"/>
</dbReference>
<organism evidence="5 6">
    <name type="scientific">Capsulimonas corticalis</name>
    <dbReference type="NCBI Taxonomy" id="2219043"/>
    <lineage>
        <taxon>Bacteria</taxon>
        <taxon>Bacillati</taxon>
        <taxon>Armatimonadota</taxon>
        <taxon>Armatimonadia</taxon>
        <taxon>Capsulimonadales</taxon>
        <taxon>Capsulimonadaceae</taxon>
        <taxon>Capsulimonas</taxon>
    </lineage>
</organism>
<evidence type="ECO:0000313" key="6">
    <source>
        <dbReference type="Proteomes" id="UP000287394"/>
    </source>
</evidence>
<feature type="domain" description="Rad50/SbcC-type AAA" evidence="4">
    <location>
        <begin position="5"/>
        <end position="203"/>
    </location>
</feature>
<dbReference type="Gene3D" id="1.10.287.510">
    <property type="entry name" value="Helix hairpin bin"/>
    <property type="match status" value="1"/>
</dbReference>
<name>A0A402D149_9BACT</name>
<reference evidence="5 6" key="1">
    <citation type="journal article" date="2019" name="Int. J. Syst. Evol. Microbiol.">
        <title>Capsulimonas corticalis gen. nov., sp. nov., an aerobic capsulated bacterium, of a novel bacterial order, Capsulimonadales ord. nov., of the class Armatimonadia of the phylum Armatimonadetes.</title>
        <authorList>
            <person name="Li J."/>
            <person name="Kudo C."/>
            <person name="Tonouchi A."/>
        </authorList>
    </citation>
    <scope>NUCLEOTIDE SEQUENCE [LARGE SCALE GENOMIC DNA]</scope>
    <source>
        <strain evidence="5 6">AX-7</strain>
    </source>
</reference>
<evidence type="ECO:0000256" key="1">
    <source>
        <dbReference type="ARBA" id="ARBA00006930"/>
    </source>
</evidence>
<sequence length="859" mass="96478">MIPVRLELKNFMSYGEDAPVLDLTGMHTLCLSGENGNGKSALLDAITWSLWGESRAGKNKHDELVRIGADEMSVQFTFDLDGQRFRVLRKRSKRASGNVWELQQEQAEGAWRSLTGNNSGETERAIQKLLRMSYDTFINSAYLRQGQADRFVQQSPGKRKEILADILDLSRYDQLEAKAREKAREAMTEVVDAERDINGMSAELASEAQYRESLAALQARYAELEAKQEVLKKEWDDLRDRRGQLESQREFAERVKAQIATLDAEIVELTNELTEQNREADRWKAILVRKDEIERDHALLVRTREDLGTLEENVAKLHRGRQMLADAEKEWLTAQNEMHRKLERATIDYQQALGRIAVLPDLQREHAVAKTAVAGAESMEAERQTAQARLTVVRENLSQLQQDNAAVGEQIKQWESRLAAIADQQGVCSVCNSPLPPEKIAETQREYQDSLAASNAQRKTIWAQAKQTKEELAALERQVTALDQSLTALTADRVRLGQLEQRLLELEEVQRELPQLEARATETKALFDAKAYAPEILATVTRYRDAIAKLGDVEAAHAAARETAARLAPVDRQHLELAHAAEALAAAESRLQRADRSLRQRRDARDEAMIQQKQIADVSSELAALDARANEIKVMENERRQSASATSHEIGRYQQLVMRCEDLKAQKVVKEAALLAAKKEQEIHDQLAKAFGKKGVQALIIENAIPEIQEEANRLLERLTDGDMTIYFETLREAKSKKDTPIETLDIKVSDSLGTRPLEMYSGGEGFRAAFALRIALSKLLARRAGAKLQTLIIDEGFGTQDGKGRERLVDALNAIKEDFEKIIVITHIDELKDAFASRVEIVKTPMGSQITIMEGASG</sequence>
<dbReference type="InterPro" id="IPR038729">
    <property type="entry name" value="Rad50/SbcC_AAA"/>
</dbReference>
<dbReference type="PANTHER" id="PTHR32114:SF2">
    <property type="entry name" value="ABC TRANSPORTER ABCH.3"/>
    <property type="match status" value="1"/>
</dbReference>
<evidence type="ECO:0000256" key="3">
    <source>
        <dbReference type="ARBA" id="ARBA00013368"/>
    </source>
</evidence>
<dbReference type="RefSeq" id="WP_119323221.1">
    <property type="nucleotide sequence ID" value="NZ_AP025739.1"/>
</dbReference>
<dbReference type="AlphaFoldDB" id="A0A402D149"/>
<dbReference type="Pfam" id="PF13476">
    <property type="entry name" value="AAA_23"/>
    <property type="match status" value="1"/>
</dbReference>
<comment type="subunit">
    <text evidence="2">Heterodimer of SbcC and SbcD.</text>
</comment>
<dbReference type="PANTHER" id="PTHR32114">
    <property type="entry name" value="ABC TRANSPORTER ABCH.3"/>
    <property type="match status" value="1"/>
</dbReference>
<gene>
    <name evidence="5" type="ORF">CCAX7_37840</name>
</gene>
<dbReference type="GO" id="GO:0006302">
    <property type="term" value="P:double-strand break repair"/>
    <property type="evidence" value="ECO:0007669"/>
    <property type="project" value="InterPro"/>
</dbReference>